<keyword evidence="2" id="KW-1185">Reference proteome</keyword>
<gene>
    <name evidence="1" type="ORF">RJC98_01750</name>
</gene>
<evidence type="ECO:0000313" key="1">
    <source>
        <dbReference type="EMBL" id="MDR9873890.1"/>
    </source>
</evidence>
<organism evidence="1 2">
    <name type="scientific">Pseudomonas allii</name>
    <dbReference type="NCBI Taxonomy" id="2740531"/>
    <lineage>
        <taxon>Bacteria</taxon>
        <taxon>Pseudomonadati</taxon>
        <taxon>Pseudomonadota</taxon>
        <taxon>Gammaproteobacteria</taxon>
        <taxon>Pseudomonadales</taxon>
        <taxon>Pseudomonadaceae</taxon>
        <taxon>Pseudomonas</taxon>
    </lineage>
</organism>
<comment type="caution">
    <text evidence="1">The sequence shown here is derived from an EMBL/GenBank/DDBJ whole genome shotgun (WGS) entry which is preliminary data.</text>
</comment>
<evidence type="ECO:0000313" key="2">
    <source>
        <dbReference type="Proteomes" id="UP001244872"/>
    </source>
</evidence>
<dbReference type="Proteomes" id="UP001244872">
    <property type="component" value="Unassembled WGS sequence"/>
</dbReference>
<accession>A0ACC6L6H3</accession>
<dbReference type="EMBL" id="JAVLRO010000001">
    <property type="protein sequence ID" value="MDR9873890.1"/>
    <property type="molecule type" value="Genomic_DNA"/>
</dbReference>
<sequence length="42" mass="4422">MSMEVLLNISAAEKEGENKATKKGCPGYRNALPVGKALEVCA</sequence>
<protein>
    <submittedName>
        <fullName evidence="1">Uncharacterized protein</fullName>
    </submittedName>
</protein>
<reference evidence="1" key="1">
    <citation type="submission" date="2023-07" db="EMBL/GenBank/DDBJ databases">
        <title>Bioagumentation of soil contaminated with hydrocarbons using Pseudomonas poae 7b strain.</title>
        <authorList>
            <person name="Kumor A."/>
        </authorList>
    </citation>
    <scope>NUCLEOTIDE SEQUENCE</scope>
    <source>
        <strain evidence="1">7b</strain>
    </source>
</reference>
<proteinExistence type="predicted"/>
<name>A0ACC6L6H3_9PSED</name>